<dbReference type="HOGENOM" id="CLU_2979863_0_0_1"/>
<proteinExistence type="predicted"/>
<sequence>MDIHQASGVVCGSHRAFINYHWTGIHASVPKYCSNLPITTVIKYNVPVSQHKKRSNTY</sequence>
<reference evidence="1 2" key="1">
    <citation type="journal article" date="2014" name="PLoS Genet.">
        <title>Analysis of the Phlebiopsis gigantea genome, transcriptome and secretome provides insight into its pioneer colonization strategies of wood.</title>
        <authorList>
            <person name="Hori C."/>
            <person name="Ishida T."/>
            <person name="Igarashi K."/>
            <person name="Samejima M."/>
            <person name="Suzuki H."/>
            <person name="Master E."/>
            <person name="Ferreira P."/>
            <person name="Ruiz-Duenas F.J."/>
            <person name="Held B."/>
            <person name="Canessa P."/>
            <person name="Larrondo L.F."/>
            <person name="Schmoll M."/>
            <person name="Druzhinina I.S."/>
            <person name="Kubicek C.P."/>
            <person name="Gaskell J.A."/>
            <person name="Kersten P."/>
            <person name="St John F."/>
            <person name="Glasner J."/>
            <person name="Sabat G."/>
            <person name="Splinter BonDurant S."/>
            <person name="Syed K."/>
            <person name="Yadav J."/>
            <person name="Mgbeahuruike A.C."/>
            <person name="Kovalchuk A."/>
            <person name="Asiegbu F.O."/>
            <person name="Lackner G."/>
            <person name="Hoffmeister D."/>
            <person name="Rencoret J."/>
            <person name="Gutierrez A."/>
            <person name="Sun H."/>
            <person name="Lindquist E."/>
            <person name="Barry K."/>
            <person name="Riley R."/>
            <person name="Grigoriev I.V."/>
            <person name="Henrissat B."/>
            <person name="Kues U."/>
            <person name="Berka R.M."/>
            <person name="Martinez A.T."/>
            <person name="Covert S.F."/>
            <person name="Blanchette R.A."/>
            <person name="Cullen D."/>
        </authorList>
    </citation>
    <scope>NUCLEOTIDE SEQUENCE [LARGE SCALE GENOMIC DNA]</scope>
    <source>
        <strain evidence="1 2">11061_1 CR5-6</strain>
    </source>
</reference>
<organism evidence="1 2">
    <name type="scientific">Phlebiopsis gigantea (strain 11061_1 CR5-6)</name>
    <name type="common">White-rot fungus</name>
    <name type="synonym">Peniophora gigantea</name>
    <dbReference type="NCBI Taxonomy" id="745531"/>
    <lineage>
        <taxon>Eukaryota</taxon>
        <taxon>Fungi</taxon>
        <taxon>Dikarya</taxon>
        <taxon>Basidiomycota</taxon>
        <taxon>Agaricomycotina</taxon>
        <taxon>Agaricomycetes</taxon>
        <taxon>Polyporales</taxon>
        <taxon>Phanerochaetaceae</taxon>
        <taxon>Phlebiopsis</taxon>
    </lineage>
</organism>
<evidence type="ECO:0000313" key="1">
    <source>
        <dbReference type="EMBL" id="KIP01063.1"/>
    </source>
</evidence>
<protein>
    <submittedName>
        <fullName evidence="1">Uncharacterized protein</fullName>
    </submittedName>
</protein>
<accession>A0A0C3P8U6</accession>
<gene>
    <name evidence="1" type="ORF">PHLGIDRAFT_408964</name>
</gene>
<dbReference type="EMBL" id="KN840984">
    <property type="protein sequence ID" value="KIP01063.1"/>
    <property type="molecule type" value="Genomic_DNA"/>
</dbReference>
<evidence type="ECO:0000313" key="2">
    <source>
        <dbReference type="Proteomes" id="UP000053257"/>
    </source>
</evidence>
<dbReference type="Proteomes" id="UP000053257">
    <property type="component" value="Unassembled WGS sequence"/>
</dbReference>
<keyword evidence="2" id="KW-1185">Reference proteome</keyword>
<name>A0A0C3P8U6_PHLG1</name>
<dbReference type="AlphaFoldDB" id="A0A0C3P8U6"/>